<protein>
    <submittedName>
        <fullName evidence="1">Uncharacterized protein</fullName>
    </submittedName>
</protein>
<organism evidence="1">
    <name type="scientific">viral metagenome</name>
    <dbReference type="NCBI Taxonomy" id="1070528"/>
    <lineage>
        <taxon>unclassified sequences</taxon>
        <taxon>metagenomes</taxon>
        <taxon>organismal metagenomes</taxon>
    </lineage>
</organism>
<accession>A0A6M3M4A0</accession>
<dbReference type="EMBL" id="MT143760">
    <property type="protein sequence ID" value="QJB02128.1"/>
    <property type="molecule type" value="Genomic_DNA"/>
</dbReference>
<sequence length="89" mass="9666">MEKRSFNERDSERVKVVKEFVPKTIQIVLLRNKIVNTYGSVTGNRYSFPGAGSILGVDERDVPGLLAKGAGGTSCCSGVPTSPYFELVK</sequence>
<proteinExistence type="predicted"/>
<reference evidence="1" key="1">
    <citation type="submission" date="2020-03" db="EMBL/GenBank/DDBJ databases">
        <title>The deep terrestrial virosphere.</title>
        <authorList>
            <person name="Holmfeldt K."/>
            <person name="Nilsson E."/>
            <person name="Simone D."/>
            <person name="Lopez-Fernandez M."/>
            <person name="Wu X."/>
            <person name="de Brujin I."/>
            <person name="Lundin D."/>
            <person name="Andersson A."/>
            <person name="Bertilsson S."/>
            <person name="Dopson M."/>
        </authorList>
    </citation>
    <scope>NUCLEOTIDE SEQUENCE</scope>
    <source>
        <strain evidence="1">MM171B01444</strain>
    </source>
</reference>
<evidence type="ECO:0000313" key="1">
    <source>
        <dbReference type="EMBL" id="QJB02128.1"/>
    </source>
</evidence>
<dbReference type="AlphaFoldDB" id="A0A6M3M4A0"/>
<gene>
    <name evidence="1" type="ORF">MM171B01444_0007</name>
</gene>
<name>A0A6M3M4A0_9ZZZZ</name>